<dbReference type="InterPro" id="IPR001952">
    <property type="entry name" value="Alkaline_phosphatase"/>
</dbReference>
<protein>
    <recommendedName>
        <fullName evidence="18">Alkaline phosphatase, tissue-nonspecific isozyme</fullName>
        <ecNumber evidence="4">3.1.3.1</ecNumber>
    </recommendedName>
    <alternativeName>
        <fullName evidence="19">Phosphoamidase</fullName>
    </alternativeName>
</protein>
<evidence type="ECO:0000256" key="23">
    <source>
        <dbReference type="ARBA" id="ARBA00049444"/>
    </source>
</evidence>
<keyword evidence="12" id="KW-0472">Membrane</keyword>
<evidence type="ECO:0000256" key="13">
    <source>
        <dbReference type="ARBA" id="ARBA00023180"/>
    </source>
</evidence>
<dbReference type="EMBL" id="JBJQND010000011">
    <property type="protein sequence ID" value="KAL3862364.1"/>
    <property type="molecule type" value="Genomic_DNA"/>
</dbReference>
<keyword evidence="9" id="KW-0378">Hydrolase</keyword>
<comment type="catalytic activity">
    <reaction evidence="21">
        <text>ATP + H2O = ADP + phosphate + H(+)</text>
        <dbReference type="Rhea" id="RHEA:13065"/>
        <dbReference type="ChEBI" id="CHEBI:15377"/>
        <dbReference type="ChEBI" id="CHEBI:15378"/>
        <dbReference type="ChEBI" id="CHEBI:30616"/>
        <dbReference type="ChEBI" id="CHEBI:43474"/>
        <dbReference type="ChEBI" id="CHEBI:456216"/>
    </reaction>
    <physiologicalReaction direction="left-to-right" evidence="21">
        <dbReference type="Rhea" id="RHEA:13066"/>
    </physiologicalReaction>
</comment>
<dbReference type="GO" id="GO:0046872">
    <property type="term" value="F:metal ion binding"/>
    <property type="evidence" value="ECO:0007669"/>
    <property type="project" value="UniProtKB-KW"/>
</dbReference>
<evidence type="ECO:0000256" key="2">
    <source>
        <dbReference type="ARBA" id="ARBA00005984"/>
    </source>
</evidence>
<dbReference type="GO" id="GO:0005886">
    <property type="term" value="C:plasma membrane"/>
    <property type="evidence" value="ECO:0007669"/>
    <property type="project" value="UniProtKB-SubCell"/>
</dbReference>
<keyword evidence="8 26" id="KW-0479">Metal-binding</keyword>
<dbReference type="GO" id="GO:0098552">
    <property type="term" value="C:side of membrane"/>
    <property type="evidence" value="ECO:0007669"/>
    <property type="project" value="UniProtKB-KW"/>
</dbReference>
<keyword evidence="5" id="KW-1003">Cell membrane</keyword>
<dbReference type="Proteomes" id="UP001634394">
    <property type="component" value="Unassembled WGS sequence"/>
</dbReference>
<organism evidence="29 30">
    <name type="scientific">Sinanodonta woodiana</name>
    <name type="common">Chinese pond mussel</name>
    <name type="synonym">Anodonta woodiana</name>
    <dbReference type="NCBI Taxonomy" id="1069815"/>
    <lineage>
        <taxon>Eukaryota</taxon>
        <taxon>Metazoa</taxon>
        <taxon>Spiralia</taxon>
        <taxon>Lophotrochozoa</taxon>
        <taxon>Mollusca</taxon>
        <taxon>Bivalvia</taxon>
        <taxon>Autobranchia</taxon>
        <taxon>Heteroconchia</taxon>
        <taxon>Palaeoheterodonta</taxon>
        <taxon>Unionida</taxon>
        <taxon>Unionoidea</taxon>
        <taxon>Unionidae</taxon>
        <taxon>Unioninae</taxon>
        <taxon>Sinanodonta</taxon>
    </lineage>
</organism>
<evidence type="ECO:0000256" key="10">
    <source>
        <dbReference type="ARBA" id="ARBA00022833"/>
    </source>
</evidence>
<evidence type="ECO:0000256" key="14">
    <source>
        <dbReference type="ARBA" id="ARBA00023288"/>
    </source>
</evidence>
<evidence type="ECO:0000256" key="20">
    <source>
        <dbReference type="ARBA" id="ARBA00048097"/>
    </source>
</evidence>
<dbReference type="CDD" id="cd16012">
    <property type="entry name" value="ALP"/>
    <property type="match status" value="1"/>
</dbReference>
<keyword evidence="7" id="KW-0336">GPI-anchor</keyword>
<evidence type="ECO:0000256" key="27">
    <source>
        <dbReference type="RuleBase" id="RU003946"/>
    </source>
</evidence>
<dbReference type="Pfam" id="PF00245">
    <property type="entry name" value="Alk_phosphatase"/>
    <property type="match status" value="1"/>
</dbReference>
<comment type="cofactor">
    <cofactor evidence="26">
        <name>Zn(2+)</name>
        <dbReference type="ChEBI" id="CHEBI:29105"/>
    </cofactor>
    <text evidence="26">Binds 2 Zn(2+) ions.</text>
</comment>
<evidence type="ECO:0000256" key="11">
    <source>
        <dbReference type="ARBA" id="ARBA00022842"/>
    </source>
</evidence>
<comment type="catalytic activity">
    <reaction evidence="15">
        <text>a phosphate monoester + H2O = an alcohol + phosphate</text>
        <dbReference type="Rhea" id="RHEA:15017"/>
        <dbReference type="ChEBI" id="CHEBI:15377"/>
        <dbReference type="ChEBI" id="CHEBI:30879"/>
        <dbReference type="ChEBI" id="CHEBI:43474"/>
        <dbReference type="ChEBI" id="CHEBI:67140"/>
        <dbReference type="EC" id="3.1.3.1"/>
    </reaction>
    <physiologicalReaction direction="left-to-right" evidence="15">
        <dbReference type="Rhea" id="RHEA:15018"/>
    </physiologicalReaction>
</comment>
<evidence type="ECO:0000256" key="28">
    <source>
        <dbReference type="SAM" id="SignalP"/>
    </source>
</evidence>
<feature type="binding site" evidence="26">
    <location>
        <position position="176"/>
    </location>
    <ligand>
        <name>Mg(2+)</name>
        <dbReference type="ChEBI" id="CHEBI:18420"/>
    </ligand>
</feature>
<evidence type="ECO:0000256" key="15">
    <source>
        <dbReference type="ARBA" id="ARBA00036105"/>
    </source>
</evidence>
<feature type="binding site" evidence="26">
    <location>
        <position position="461"/>
    </location>
    <ligand>
        <name>Zn(2+)</name>
        <dbReference type="ChEBI" id="CHEBI:29105"/>
        <label>2</label>
    </ligand>
</feature>
<evidence type="ECO:0000256" key="1">
    <source>
        <dbReference type="ARBA" id="ARBA00004609"/>
    </source>
</evidence>
<keyword evidence="30" id="KW-1185">Reference proteome</keyword>
<dbReference type="GO" id="GO:0031214">
    <property type="term" value="P:biomineral tissue development"/>
    <property type="evidence" value="ECO:0007669"/>
    <property type="project" value="UniProtKB-KW"/>
</dbReference>
<feature type="binding site" evidence="26">
    <location>
        <position position="178"/>
    </location>
    <ligand>
        <name>Mg(2+)</name>
        <dbReference type="ChEBI" id="CHEBI:18420"/>
    </ligand>
</feature>
<dbReference type="SUPFAM" id="SSF53649">
    <property type="entry name" value="Alkaline phosphatase-like"/>
    <property type="match status" value="1"/>
</dbReference>
<evidence type="ECO:0000256" key="3">
    <source>
        <dbReference type="ARBA" id="ARBA00011738"/>
    </source>
</evidence>
<dbReference type="InterPro" id="IPR017850">
    <property type="entry name" value="Alkaline_phosphatase_core_sf"/>
</dbReference>
<evidence type="ECO:0000256" key="4">
    <source>
        <dbReference type="ARBA" id="ARBA00012647"/>
    </source>
</evidence>
<comment type="catalytic activity">
    <reaction evidence="20">
        <text>diphosphate + H2O = 2 phosphate + H(+)</text>
        <dbReference type="Rhea" id="RHEA:24576"/>
        <dbReference type="ChEBI" id="CHEBI:15377"/>
        <dbReference type="ChEBI" id="CHEBI:15378"/>
        <dbReference type="ChEBI" id="CHEBI:33019"/>
        <dbReference type="ChEBI" id="CHEBI:43474"/>
    </reaction>
    <physiologicalReaction direction="left-to-right" evidence="20">
        <dbReference type="Rhea" id="RHEA:24577"/>
    </physiologicalReaction>
</comment>
<evidence type="ECO:0000313" key="30">
    <source>
        <dbReference type="Proteomes" id="UP001634394"/>
    </source>
</evidence>
<comment type="catalytic activity">
    <reaction evidence="23">
        <text>pyridoxal 5'-phosphate + H2O = pyridoxal + phosphate</text>
        <dbReference type="Rhea" id="RHEA:20533"/>
        <dbReference type="ChEBI" id="CHEBI:15377"/>
        <dbReference type="ChEBI" id="CHEBI:17310"/>
        <dbReference type="ChEBI" id="CHEBI:43474"/>
        <dbReference type="ChEBI" id="CHEBI:597326"/>
    </reaction>
    <physiologicalReaction direction="left-to-right" evidence="23">
        <dbReference type="Rhea" id="RHEA:20534"/>
    </physiologicalReaction>
</comment>
<evidence type="ECO:0000256" key="18">
    <source>
        <dbReference type="ARBA" id="ARBA00040525"/>
    </source>
</evidence>
<feature type="binding site" evidence="26">
    <location>
        <position position="65"/>
    </location>
    <ligand>
        <name>Mg(2+)</name>
        <dbReference type="ChEBI" id="CHEBI:18420"/>
    </ligand>
</feature>
<comment type="subunit">
    <text evidence="3">Homodimer.</text>
</comment>
<comment type="subcellular location">
    <subcellularLocation>
        <location evidence="1">Cell membrane</location>
        <topology evidence="1">Lipid-anchor</topology>
        <topology evidence="1">GPI-anchor</topology>
    </subcellularLocation>
    <subcellularLocation>
        <location evidence="17">Extracellular vesicle membrane</location>
        <topology evidence="17">Lipid-anchor</topology>
        <topology evidence="17">GPI-anchor</topology>
    </subcellularLocation>
</comment>
<proteinExistence type="inferred from homology"/>
<dbReference type="FunFam" id="3.40.720.10:FF:000008">
    <property type="entry name" value="Alkaline phosphatase"/>
    <property type="match status" value="1"/>
</dbReference>
<evidence type="ECO:0000256" key="7">
    <source>
        <dbReference type="ARBA" id="ARBA00022622"/>
    </source>
</evidence>
<comment type="similarity">
    <text evidence="2 27">Belongs to the alkaline phosphatase family.</text>
</comment>
<evidence type="ECO:0000256" key="21">
    <source>
        <dbReference type="ARBA" id="ARBA00048778"/>
    </source>
</evidence>
<keyword evidence="14" id="KW-0449">Lipoprotein</keyword>
<keyword evidence="6" id="KW-0091">Biomineralization</keyword>
<feature type="binding site" evidence="26">
    <location>
        <position position="346"/>
    </location>
    <ligand>
        <name>Zn(2+)</name>
        <dbReference type="ChEBI" id="CHEBI:29105"/>
        <label>2</label>
    </ligand>
</feature>
<feature type="binding site" evidence="26">
    <location>
        <position position="383"/>
    </location>
    <ligand>
        <name>Zn(2+)</name>
        <dbReference type="ChEBI" id="CHEBI:29105"/>
        <label>2</label>
    </ligand>
</feature>
<dbReference type="SMART" id="SM00098">
    <property type="entry name" value="alkPPc"/>
    <property type="match status" value="1"/>
</dbReference>
<feature type="signal peptide" evidence="28">
    <location>
        <begin position="1"/>
        <end position="21"/>
    </location>
</feature>
<name>A0ABD3VLB0_SINWO</name>
<keyword evidence="28" id="KW-0732">Signal</keyword>
<evidence type="ECO:0000256" key="12">
    <source>
        <dbReference type="ARBA" id="ARBA00023136"/>
    </source>
</evidence>
<evidence type="ECO:0000313" key="29">
    <source>
        <dbReference type="EMBL" id="KAL3862364.1"/>
    </source>
</evidence>
<evidence type="ECO:0000256" key="16">
    <source>
        <dbReference type="ARBA" id="ARBA00036923"/>
    </source>
</evidence>
<feature type="binding site" evidence="26">
    <location>
        <position position="65"/>
    </location>
    <ligand>
        <name>Zn(2+)</name>
        <dbReference type="ChEBI" id="CHEBI:29105"/>
        <label>2</label>
    </ligand>
</feature>
<evidence type="ECO:0000256" key="5">
    <source>
        <dbReference type="ARBA" id="ARBA00022475"/>
    </source>
</evidence>
<evidence type="ECO:0000256" key="17">
    <source>
        <dbReference type="ARBA" id="ARBA00037828"/>
    </source>
</evidence>
<sequence>MFAILSLLMCCTILLNQNTDALLKIPSEEKDPEFWKTKAKVELKRMLGRRDINNVAKNVIMFLGDGMGASTVTAARIYKGQLSGQPGEETVLTFEDFPNQGLAKTYNVDRQTPDSAATATAYLCGVKANFRTLGLDPSVPQKDCIAQKGKEVTSILDWSKAQGKSVGIVTTSRITHASPAALYAHSAHRSWEGDIAMEGVDGGCKDIAYQLIYDNADIQVILGGGRRYFMLNNQTDPETGKIDMECQRGDGHDLIKAWSEDKEARNKTHSYVWNKQQFDNVDPKSTDYLFGLFEPSHMHYELERDKSGIGEPSIAEMTQKAIQILQKNEKGFFLFVEGGNIDAAHHKSLAKKALDEVVAMDAAVQMAMKMTNEMDTLMVVTADHSHVFNIAGYPYRGNNILGIVDPMPIDRRPEDGLPYTTLIYGNGPNYNYNNRTNLTGVDTTNKEFVFPSAVPFDSETHGAEDVAIYARGPMAHLFQRTHEQNYIPHVMAYASCVGDYVTDCDRPIRSVANGFLSMTWTARVAFACIIFSRLLTF</sequence>
<keyword evidence="11 26" id="KW-0460">Magnesium</keyword>
<comment type="catalytic activity">
    <reaction evidence="16">
        <text>AMP + H2O = adenosine + phosphate</text>
        <dbReference type="Rhea" id="RHEA:29375"/>
        <dbReference type="ChEBI" id="CHEBI:15377"/>
        <dbReference type="ChEBI" id="CHEBI:16335"/>
        <dbReference type="ChEBI" id="CHEBI:43474"/>
        <dbReference type="ChEBI" id="CHEBI:456215"/>
    </reaction>
    <physiologicalReaction direction="left-to-right" evidence="16">
        <dbReference type="Rhea" id="RHEA:29376"/>
    </physiologicalReaction>
</comment>
<evidence type="ECO:0000256" key="6">
    <source>
        <dbReference type="ARBA" id="ARBA00022591"/>
    </source>
</evidence>
<evidence type="ECO:0000256" key="22">
    <source>
        <dbReference type="ARBA" id="ARBA00048929"/>
    </source>
</evidence>
<feature type="active site" description="Phosphoserine intermediate" evidence="25">
    <location>
        <position position="115"/>
    </location>
</feature>
<evidence type="ECO:0000256" key="8">
    <source>
        <dbReference type="ARBA" id="ARBA00022723"/>
    </source>
</evidence>
<accession>A0ABD3VLB0</accession>
<feature type="chain" id="PRO_5044810364" description="Alkaline phosphatase, tissue-nonspecific isozyme" evidence="28">
    <location>
        <begin position="22"/>
        <end position="537"/>
    </location>
</feature>
<feature type="binding site" evidence="26">
    <location>
        <position position="384"/>
    </location>
    <ligand>
        <name>Zn(2+)</name>
        <dbReference type="ChEBI" id="CHEBI:29105"/>
        <label>2</label>
    </ligand>
</feature>
<reference evidence="29 30" key="1">
    <citation type="submission" date="2024-11" db="EMBL/GenBank/DDBJ databases">
        <title>Chromosome-level genome assembly of the freshwater bivalve Anodonta woodiana.</title>
        <authorList>
            <person name="Chen X."/>
        </authorList>
    </citation>
    <scope>NUCLEOTIDE SEQUENCE [LARGE SCALE GENOMIC DNA]</scope>
    <source>
        <strain evidence="29">MN2024</strain>
        <tissue evidence="29">Gills</tissue>
    </source>
</reference>
<evidence type="ECO:0000256" key="9">
    <source>
        <dbReference type="ARBA" id="ARBA00022801"/>
    </source>
</evidence>
<dbReference type="PRINTS" id="PR00113">
    <property type="entry name" value="ALKPHPHTASE"/>
</dbReference>
<dbReference type="AlphaFoldDB" id="A0ABD3VLB0"/>
<keyword evidence="13" id="KW-0325">Glycoprotein</keyword>
<comment type="cofactor">
    <cofactor evidence="26">
        <name>Mg(2+)</name>
        <dbReference type="ChEBI" id="CHEBI:18420"/>
    </cofactor>
    <text evidence="26">Binds 1 Mg(2+) ion.</text>
</comment>
<comment type="catalytic activity">
    <reaction evidence="22">
        <text>phosphoethanolamine + H2O = ethanolamine + phosphate</text>
        <dbReference type="Rhea" id="RHEA:16089"/>
        <dbReference type="ChEBI" id="CHEBI:15377"/>
        <dbReference type="ChEBI" id="CHEBI:43474"/>
        <dbReference type="ChEBI" id="CHEBI:57603"/>
        <dbReference type="ChEBI" id="CHEBI:58190"/>
    </reaction>
    <physiologicalReaction direction="left-to-right" evidence="22">
        <dbReference type="Rhea" id="RHEA:16090"/>
    </physiologicalReaction>
</comment>
<feature type="binding site" evidence="26">
    <location>
        <position position="342"/>
    </location>
    <ligand>
        <name>Zn(2+)</name>
        <dbReference type="ChEBI" id="CHEBI:29105"/>
        <label>2</label>
    </ligand>
</feature>
<dbReference type="Gene3D" id="3.40.720.10">
    <property type="entry name" value="Alkaline Phosphatase, subunit A"/>
    <property type="match status" value="1"/>
</dbReference>
<comment type="catalytic activity">
    <reaction evidence="24">
        <text>ADP + H2O = AMP + phosphate + H(+)</text>
        <dbReference type="Rhea" id="RHEA:61436"/>
        <dbReference type="ChEBI" id="CHEBI:15377"/>
        <dbReference type="ChEBI" id="CHEBI:15378"/>
        <dbReference type="ChEBI" id="CHEBI:43474"/>
        <dbReference type="ChEBI" id="CHEBI:456215"/>
        <dbReference type="ChEBI" id="CHEBI:456216"/>
    </reaction>
    <physiologicalReaction direction="left-to-right" evidence="24">
        <dbReference type="Rhea" id="RHEA:61437"/>
    </physiologicalReaction>
</comment>
<evidence type="ECO:0000256" key="26">
    <source>
        <dbReference type="PIRSR" id="PIRSR601952-2"/>
    </source>
</evidence>
<evidence type="ECO:0000256" key="25">
    <source>
        <dbReference type="PIRSR" id="PIRSR601952-1"/>
    </source>
</evidence>
<dbReference type="PANTHER" id="PTHR11596:SF74">
    <property type="entry name" value="ALKALINE PHOSPHATASE, TISSUE-NONSPECIFIC ISOZYME"/>
    <property type="match status" value="1"/>
</dbReference>
<dbReference type="EC" id="3.1.3.1" evidence="4"/>
<evidence type="ECO:0000256" key="19">
    <source>
        <dbReference type="ARBA" id="ARBA00042603"/>
    </source>
</evidence>
<dbReference type="GO" id="GO:0004035">
    <property type="term" value="F:alkaline phosphatase activity"/>
    <property type="evidence" value="ECO:0007669"/>
    <property type="project" value="UniProtKB-EC"/>
</dbReference>
<comment type="caution">
    <text evidence="29">The sequence shown here is derived from an EMBL/GenBank/DDBJ whole genome shotgun (WGS) entry which is preliminary data.</text>
</comment>
<feature type="binding site" evidence="26">
    <location>
        <position position="337"/>
    </location>
    <ligand>
        <name>Mg(2+)</name>
        <dbReference type="ChEBI" id="CHEBI:18420"/>
    </ligand>
</feature>
<gene>
    <name evidence="29" type="ORF">ACJMK2_008335</name>
</gene>
<evidence type="ECO:0000256" key="24">
    <source>
        <dbReference type="ARBA" id="ARBA00049526"/>
    </source>
</evidence>
<keyword evidence="10 26" id="KW-0862">Zinc</keyword>
<dbReference type="PANTHER" id="PTHR11596">
    <property type="entry name" value="ALKALINE PHOSPHATASE"/>
    <property type="match status" value="1"/>
</dbReference>